<dbReference type="OrthoDB" id="9800977at2"/>
<dbReference type="InterPro" id="IPR003651">
    <property type="entry name" value="Endonuclease3_FeS-loop_motif"/>
</dbReference>
<gene>
    <name evidence="12" type="primary">nth</name>
    <name evidence="14" type="ORF">AT575_04580</name>
</gene>
<dbReference type="Gene3D" id="1.10.1670.10">
    <property type="entry name" value="Helix-hairpin-Helix base-excision DNA repair enzymes (C-terminal)"/>
    <property type="match status" value="1"/>
</dbReference>
<keyword evidence="14" id="KW-0540">Nuclease</keyword>
<dbReference type="Gene3D" id="1.10.340.30">
    <property type="entry name" value="Hypothetical protein, domain 2"/>
    <property type="match status" value="1"/>
</dbReference>
<dbReference type="InterPro" id="IPR023170">
    <property type="entry name" value="HhH_base_excis_C"/>
</dbReference>
<sequence>MRVGRKKLKQILETIAVMFPEAKGELDWEQPFQLLIAVILSAQTTDKAVNKITPQLWLKYPKIEDLANAQLADVEDALRTIGLYKNKAKNIIKTAQVILSDFDGQVPKTHVELESLPGVGRKTANVVLGEIYGIPSIAVDTHVSRVAKRLNISAPDADVTQIEADLMAKIPKKDWVITHHRLIFFGRYHCLAKNPKCATCPLQDSCFITKKTSKRKPKGFLFDIIFLKILYSNS</sequence>
<dbReference type="NCBIfam" id="TIGR01083">
    <property type="entry name" value="nth"/>
    <property type="match status" value="1"/>
</dbReference>
<dbReference type="PANTHER" id="PTHR10359">
    <property type="entry name" value="A/G-SPECIFIC ADENINE GLYCOSYLASE/ENDONUCLEASE III"/>
    <property type="match status" value="1"/>
</dbReference>
<evidence type="ECO:0000256" key="10">
    <source>
        <dbReference type="ARBA" id="ARBA00023239"/>
    </source>
</evidence>
<dbReference type="PIRSF" id="PIRSF001435">
    <property type="entry name" value="Nth"/>
    <property type="match status" value="1"/>
</dbReference>
<dbReference type="Pfam" id="PF00633">
    <property type="entry name" value="HHH"/>
    <property type="match status" value="1"/>
</dbReference>
<dbReference type="FunFam" id="1.10.340.30:FF:000001">
    <property type="entry name" value="Endonuclease III"/>
    <property type="match status" value="1"/>
</dbReference>
<keyword evidence="6 12" id="KW-0408">Iron</keyword>
<dbReference type="InterPro" id="IPR000445">
    <property type="entry name" value="HhH_motif"/>
</dbReference>
<name>A0A2N8LCD9_9STRE</name>
<dbReference type="GO" id="GO:0051539">
    <property type="term" value="F:4 iron, 4 sulfur cluster binding"/>
    <property type="evidence" value="ECO:0007669"/>
    <property type="project" value="UniProtKB-UniRule"/>
</dbReference>
<evidence type="ECO:0000259" key="13">
    <source>
        <dbReference type="SMART" id="SM00478"/>
    </source>
</evidence>
<dbReference type="SUPFAM" id="SSF48150">
    <property type="entry name" value="DNA-glycosylase"/>
    <property type="match status" value="1"/>
</dbReference>
<dbReference type="InterPro" id="IPR005759">
    <property type="entry name" value="Nth"/>
</dbReference>
<dbReference type="EC" id="4.2.99.18" evidence="12"/>
<dbReference type="GO" id="GO:0003677">
    <property type="term" value="F:DNA binding"/>
    <property type="evidence" value="ECO:0007669"/>
    <property type="project" value="UniProtKB-UniRule"/>
</dbReference>
<evidence type="ECO:0000313" key="14">
    <source>
        <dbReference type="EMBL" id="PND47824.1"/>
    </source>
</evidence>
<keyword evidence="2 12" id="KW-0004">4Fe-4S</keyword>
<evidence type="ECO:0000256" key="8">
    <source>
        <dbReference type="ARBA" id="ARBA00023125"/>
    </source>
</evidence>
<dbReference type="InterPro" id="IPR003265">
    <property type="entry name" value="HhH-GPD_domain"/>
</dbReference>
<dbReference type="FunFam" id="1.10.1670.10:FF:000001">
    <property type="entry name" value="Endonuclease III"/>
    <property type="match status" value="1"/>
</dbReference>
<feature type="domain" description="HhH-GPD" evidence="13">
    <location>
        <begin position="40"/>
        <end position="188"/>
    </location>
</feature>
<dbReference type="GO" id="GO:0019104">
    <property type="term" value="F:DNA N-glycosylase activity"/>
    <property type="evidence" value="ECO:0007669"/>
    <property type="project" value="UniProtKB-UniRule"/>
</dbReference>
<evidence type="ECO:0000256" key="12">
    <source>
        <dbReference type="HAMAP-Rule" id="MF_00942"/>
    </source>
</evidence>
<dbReference type="RefSeq" id="WP_102777369.1">
    <property type="nucleotide sequence ID" value="NZ_LOCM01000017.1"/>
</dbReference>
<evidence type="ECO:0000256" key="5">
    <source>
        <dbReference type="ARBA" id="ARBA00022801"/>
    </source>
</evidence>
<evidence type="ECO:0000313" key="15">
    <source>
        <dbReference type="Proteomes" id="UP000235963"/>
    </source>
</evidence>
<feature type="binding site" evidence="12">
    <location>
        <position position="206"/>
    </location>
    <ligand>
        <name>[4Fe-4S] cluster</name>
        <dbReference type="ChEBI" id="CHEBI:49883"/>
    </ligand>
</feature>
<dbReference type="Pfam" id="PF00730">
    <property type="entry name" value="HhH-GPD"/>
    <property type="match status" value="1"/>
</dbReference>
<dbReference type="InterPro" id="IPR004035">
    <property type="entry name" value="Endouclease-III_FeS-bd_BS"/>
</dbReference>
<dbReference type="GO" id="GO:0046872">
    <property type="term" value="F:metal ion binding"/>
    <property type="evidence" value="ECO:0007669"/>
    <property type="project" value="UniProtKB-KW"/>
</dbReference>
<dbReference type="HAMAP" id="MF_00942">
    <property type="entry name" value="Nth"/>
    <property type="match status" value="1"/>
</dbReference>
<keyword evidence="5 12" id="KW-0378">Hydrolase</keyword>
<feature type="binding site" evidence="12">
    <location>
        <position position="200"/>
    </location>
    <ligand>
        <name>[4Fe-4S] cluster</name>
        <dbReference type="ChEBI" id="CHEBI:49883"/>
    </ligand>
</feature>
<evidence type="ECO:0000256" key="1">
    <source>
        <dbReference type="ARBA" id="ARBA00008343"/>
    </source>
</evidence>
<comment type="catalytic activity">
    <reaction evidence="12">
        <text>2'-deoxyribonucleotide-(2'-deoxyribose 5'-phosphate)-2'-deoxyribonucleotide-DNA = a 3'-end 2'-deoxyribonucleotide-(2,3-dehydro-2,3-deoxyribose 5'-phosphate)-DNA + a 5'-end 5'-phospho-2'-deoxyribonucleoside-DNA + H(+)</text>
        <dbReference type="Rhea" id="RHEA:66592"/>
        <dbReference type="Rhea" id="RHEA-COMP:13180"/>
        <dbReference type="Rhea" id="RHEA-COMP:16897"/>
        <dbReference type="Rhea" id="RHEA-COMP:17067"/>
        <dbReference type="ChEBI" id="CHEBI:15378"/>
        <dbReference type="ChEBI" id="CHEBI:136412"/>
        <dbReference type="ChEBI" id="CHEBI:157695"/>
        <dbReference type="ChEBI" id="CHEBI:167181"/>
        <dbReference type="EC" id="4.2.99.18"/>
    </reaction>
</comment>
<feature type="binding site" evidence="12">
    <location>
        <position position="197"/>
    </location>
    <ligand>
        <name>[4Fe-4S] cluster</name>
        <dbReference type="ChEBI" id="CHEBI:49883"/>
    </ligand>
</feature>
<dbReference type="EMBL" id="LOCM01000017">
    <property type="protein sequence ID" value="PND47824.1"/>
    <property type="molecule type" value="Genomic_DNA"/>
</dbReference>
<keyword evidence="3 12" id="KW-0479">Metal-binding</keyword>
<dbReference type="SMART" id="SM00478">
    <property type="entry name" value="ENDO3c"/>
    <property type="match status" value="1"/>
</dbReference>
<reference evidence="14 15" key="1">
    <citation type="submission" date="2015-12" db="EMBL/GenBank/DDBJ databases">
        <title>Streptococcus penaeicida sp. nov.</title>
        <authorList>
            <person name="Gomez-Gil B."/>
            <person name="Morales-Covarrubias M."/>
        </authorList>
    </citation>
    <scope>NUCLEOTIDE SEQUENCE [LARGE SCALE GENOMIC DNA]</scope>
    <source>
        <strain evidence="14 15">CAIM 1838</strain>
    </source>
</reference>
<dbReference type="Pfam" id="PF10576">
    <property type="entry name" value="EndIII_4Fe-2S"/>
    <property type="match status" value="1"/>
</dbReference>
<dbReference type="Proteomes" id="UP000235963">
    <property type="component" value="Unassembled WGS sequence"/>
</dbReference>
<dbReference type="PROSITE" id="PS00764">
    <property type="entry name" value="ENDONUCLEASE_III_1"/>
    <property type="match status" value="1"/>
</dbReference>
<feature type="binding site" evidence="12">
    <location>
        <position position="190"/>
    </location>
    <ligand>
        <name>[4Fe-4S] cluster</name>
        <dbReference type="ChEBI" id="CHEBI:49883"/>
    </ligand>
</feature>
<dbReference type="PROSITE" id="PS01155">
    <property type="entry name" value="ENDONUCLEASE_III_2"/>
    <property type="match status" value="1"/>
</dbReference>
<dbReference type="GO" id="GO:0006285">
    <property type="term" value="P:base-excision repair, AP site formation"/>
    <property type="evidence" value="ECO:0007669"/>
    <property type="project" value="TreeGrafter"/>
</dbReference>
<keyword evidence="10 12" id="KW-0456">Lyase</keyword>
<evidence type="ECO:0000256" key="4">
    <source>
        <dbReference type="ARBA" id="ARBA00022763"/>
    </source>
</evidence>
<keyword evidence="14" id="KW-0255">Endonuclease</keyword>
<protein>
    <recommendedName>
        <fullName evidence="12">Endonuclease III</fullName>
        <ecNumber evidence="12">4.2.99.18</ecNumber>
    </recommendedName>
    <alternativeName>
        <fullName evidence="12">DNA-(apurinic or apyrimidinic site) lyase</fullName>
    </alternativeName>
</protein>
<evidence type="ECO:0000256" key="6">
    <source>
        <dbReference type="ARBA" id="ARBA00023004"/>
    </source>
</evidence>
<dbReference type="InterPro" id="IPR011257">
    <property type="entry name" value="DNA_glycosylase"/>
</dbReference>
<evidence type="ECO:0000256" key="11">
    <source>
        <dbReference type="ARBA" id="ARBA00023295"/>
    </source>
</evidence>
<keyword evidence="7 12" id="KW-0411">Iron-sulfur</keyword>
<keyword evidence="8 12" id="KW-0238">DNA-binding</keyword>
<evidence type="ECO:0000256" key="3">
    <source>
        <dbReference type="ARBA" id="ARBA00022723"/>
    </source>
</evidence>
<evidence type="ECO:0000256" key="7">
    <source>
        <dbReference type="ARBA" id="ARBA00023014"/>
    </source>
</evidence>
<keyword evidence="11 12" id="KW-0326">Glycosidase</keyword>
<comment type="caution">
    <text evidence="14">The sequence shown here is derived from an EMBL/GenBank/DDBJ whole genome shotgun (WGS) entry which is preliminary data.</text>
</comment>
<keyword evidence="4 12" id="KW-0227">DNA damage</keyword>
<comment type="similarity">
    <text evidence="1 12">Belongs to the Nth/MutY family.</text>
</comment>
<evidence type="ECO:0000256" key="2">
    <source>
        <dbReference type="ARBA" id="ARBA00022485"/>
    </source>
</evidence>
<dbReference type="GO" id="GO:0140078">
    <property type="term" value="F:class I DNA-(apurinic or apyrimidinic site) endonuclease activity"/>
    <property type="evidence" value="ECO:0007669"/>
    <property type="project" value="UniProtKB-EC"/>
</dbReference>
<dbReference type="AlphaFoldDB" id="A0A2N8LCD9"/>
<dbReference type="InterPro" id="IPR004036">
    <property type="entry name" value="Endonuclease-III-like_CS2"/>
</dbReference>
<evidence type="ECO:0000256" key="9">
    <source>
        <dbReference type="ARBA" id="ARBA00023204"/>
    </source>
</evidence>
<dbReference type="PANTHER" id="PTHR10359:SF18">
    <property type="entry name" value="ENDONUCLEASE III"/>
    <property type="match status" value="1"/>
</dbReference>
<keyword evidence="15" id="KW-1185">Reference proteome</keyword>
<organism evidence="14 15">
    <name type="scientific">Streptococcus penaeicida</name>
    <dbReference type="NCBI Taxonomy" id="1765960"/>
    <lineage>
        <taxon>Bacteria</taxon>
        <taxon>Bacillati</taxon>
        <taxon>Bacillota</taxon>
        <taxon>Bacilli</taxon>
        <taxon>Lactobacillales</taxon>
        <taxon>Streptococcaceae</taxon>
        <taxon>Streptococcus</taxon>
    </lineage>
</organism>
<comment type="cofactor">
    <cofactor evidence="12">
        <name>[4Fe-4S] cluster</name>
        <dbReference type="ChEBI" id="CHEBI:49883"/>
    </cofactor>
    <text evidence="12">Binds 1 [4Fe-4S] cluster.</text>
</comment>
<dbReference type="CDD" id="cd00056">
    <property type="entry name" value="ENDO3c"/>
    <property type="match status" value="1"/>
</dbReference>
<accession>A0A2N8LCD9</accession>
<comment type="function">
    <text evidence="12">DNA repair enzyme that has both DNA N-glycosylase activity and AP-lyase activity. The DNA N-glycosylase activity releases various damaged pyrimidines from DNA by cleaving the N-glycosidic bond, leaving an AP (apurinic/apyrimidinic) site. The AP-lyase activity cleaves the phosphodiester bond 3' to the AP site by a beta-elimination, leaving a 3'-terminal unsaturated sugar and a product with a terminal 5'-phosphate.</text>
</comment>
<proteinExistence type="inferred from homology"/>
<keyword evidence="9 12" id="KW-0234">DNA repair</keyword>